<reference evidence="1" key="1">
    <citation type="journal article" date="2014" name="Front. Microbiol.">
        <title>High frequency of phylogenetically diverse reductive dehalogenase-homologous genes in deep subseafloor sedimentary metagenomes.</title>
        <authorList>
            <person name="Kawai M."/>
            <person name="Futagami T."/>
            <person name="Toyoda A."/>
            <person name="Takaki Y."/>
            <person name="Nishi S."/>
            <person name="Hori S."/>
            <person name="Arai W."/>
            <person name="Tsubouchi T."/>
            <person name="Morono Y."/>
            <person name="Uchiyama I."/>
            <person name="Ito T."/>
            <person name="Fujiyama A."/>
            <person name="Inagaki F."/>
            <person name="Takami H."/>
        </authorList>
    </citation>
    <scope>NUCLEOTIDE SEQUENCE</scope>
    <source>
        <strain evidence="1">Expedition CK06-06</strain>
    </source>
</reference>
<organism evidence="1">
    <name type="scientific">marine sediment metagenome</name>
    <dbReference type="NCBI Taxonomy" id="412755"/>
    <lineage>
        <taxon>unclassified sequences</taxon>
        <taxon>metagenomes</taxon>
        <taxon>ecological metagenomes</taxon>
    </lineage>
</organism>
<feature type="non-terminal residue" evidence="1">
    <location>
        <position position="1"/>
    </location>
</feature>
<dbReference type="AlphaFoldDB" id="X1EJ00"/>
<protein>
    <submittedName>
        <fullName evidence="1">Uncharacterized protein</fullName>
    </submittedName>
</protein>
<proteinExistence type="predicted"/>
<accession>X1EJ00</accession>
<dbReference type="EMBL" id="BARU01003082">
    <property type="protein sequence ID" value="GAH20345.1"/>
    <property type="molecule type" value="Genomic_DNA"/>
</dbReference>
<gene>
    <name evidence="1" type="ORF">S03H2_06871</name>
</gene>
<name>X1EJ00_9ZZZZ</name>
<sequence>EDILYNPQENCVSEEILVIHIFDDVQQNRR</sequence>
<comment type="caution">
    <text evidence="1">The sequence shown here is derived from an EMBL/GenBank/DDBJ whole genome shotgun (WGS) entry which is preliminary data.</text>
</comment>
<evidence type="ECO:0000313" key="1">
    <source>
        <dbReference type="EMBL" id="GAH20345.1"/>
    </source>
</evidence>